<sequence>MPVRDGKPYGSFRKMLVPREDLPKEAFRLKEKLESLRAAFENRTSPHSELLIRFVLMYMEERKGRLSFLKTGRPLPDRSDLNSFLTEVRFYGMPDTVRQTLLNWNLGNWDLRLIDRLPSSYEMLTSQAEGYRFVTIDWDRAMQGEMIEDVRDAWEHVLHDLAHAFMFFREEYEHEGQVVFFKEVLSDYSIYEERTKRDEVFRSKFEYCISDMNSHPAHLRLYLRAILR</sequence>
<proteinExistence type="predicted"/>
<evidence type="ECO:0000313" key="1">
    <source>
        <dbReference type="EMBL" id="BDA80722.1"/>
    </source>
</evidence>
<keyword evidence="2" id="KW-1185">Reference proteome</keyword>
<organism evidence="1 2">
    <name type="scientific">Leptospira kobayashii</name>
    <dbReference type="NCBI Taxonomy" id="1917830"/>
    <lineage>
        <taxon>Bacteria</taxon>
        <taxon>Pseudomonadati</taxon>
        <taxon>Spirochaetota</taxon>
        <taxon>Spirochaetia</taxon>
        <taxon>Leptospirales</taxon>
        <taxon>Leptospiraceae</taxon>
        <taxon>Leptospira</taxon>
    </lineage>
</organism>
<reference evidence="1 2" key="1">
    <citation type="submission" date="2021-08" db="EMBL/GenBank/DDBJ databases">
        <title>Complete genome sequence of Leptospira kobayashii strain E30.</title>
        <authorList>
            <person name="Nakao R."/>
            <person name="Nakamura S."/>
            <person name="Masuzawa T."/>
            <person name="Koizumi N."/>
        </authorList>
    </citation>
    <scope>NUCLEOTIDE SEQUENCE [LARGE SCALE GENOMIC DNA]</scope>
    <source>
        <strain evidence="1 2">E30</strain>
    </source>
</reference>
<accession>A0ABN6KHJ0</accession>
<name>A0ABN6KHJ0_9LEPT</name>
<dbReference type="RefSeq" id="WP_242935460.1">
    <property type="nucleotide sequence ID" value="NZ_AP025029.1"/>
</dbReference>
<gene>
    <name evidence="1" type="ORF">LPTSP3_g36520</name>
</gene>
<dbReference type="Proteomes" id="UP000245263">
    <property type="component" value="Chromosome 2"/>
</dbReference>
<protein>
    <submittedName>
        <fullName evidence="1">Uncharacterized protein</fullName>
    </submittedName>
</protein>
<evidence type="ECO:0000313" key="2">
    <source>
        <dbReference type="Proteomes" id="UP000245263"/>
    </source>
</evidence>
<dbReference type="EMBL" id="AP025029">
    <property type="protein sequence ID" value="BDA80722.1"/>
    <property type="molecule type" value="Genomic_DNA"/>
</dbReference>